<evidence type="ECO:0000313" key="2">
    <source>
        <dbReference type="EMBL" id="MBB3080850.1"/>
    </source>
</evidence>
<dbReference type="Proteomes" id="UP000572907">
    <property type="component" value="Unassembled WGS sequence"/>
</dbReference>
<feature type="compositionally biased region" description="Gly residues" evidence="1">
    <location>
        <begin position="1"/>
        <end position="10"/>
    </location>
</feature>
<feature type="region of interest" description="Disordered" evidence="1">
    <location>
        <begin position="1"/>
        <end position="31"/>
    </location>
</feature>
<accession>A0A7W5F5H2</accession>
<proteinExistence type="predicted"/>
<dbReference type="RefSeq" id="WP_184598989.1">
    <property type="nucleotide sequence ID" value="NZ_BMUP01000002.1"/>
</dbReference>
<keyword evidence="3" id="KW-1185">Reference proteome</keyword>
<evidence type="ECO:0000256" key="1">
    <source>
        <dbReference type="SAM" id="MobiDB-lite"/>
    </source>
</evidence>
<organism evidence="2 3">
    <name type="scientific">Streptomyces violarus</name>
    <dbReference type="NCBI Taxonomy" id="67380"/>
    <lineage>
        <taxon>Bacteria</taxon>
        <taxon>Bacillati</taxon>
        <taxon>Actinomycetota</taxon>
        <taxon>Actinomycetes</taxon>
        <taxon>Kitasatosporales</taxon>
        <taxon>Streptomycetaceae</taxon>
        <taxon>Streptomyces</taxon>
    </lineage>
</organism>
<name>A0A7W5F5H2_9ACTN</name>
<dbReference type="AlphaFoldDB" id="A0A7W5F5H2"/>
<gene>
    <name evidence="2" type="ORF">FHS41_007404</name>
</gene>
<protein>
    <submittedName>
        <fullName evidence="2">Uncharacterized protein</fullName>
    </submittedName>
</protein>
<reference evidence="2 3" key="1">
    <citation type="submission" date="2020-08" db="EMBL/GenBank/DDBJ databases">
        <title>Genomic Encyclopedia of Type Strains, Phase III (KMG-III): the genomes of soil and plant-associated and newly described type strains.</title>
        <authorList>
            <person name="Whitman W."/>
        </authorList>
    </citation>
    <scope>NUCLEOTIDE SEQUENCE [LARGE SCALE GENOMIC DNA]</scope>
    <source>
        <strain evidence="2 3">CECT 3237</strain>
    </source>
</reference>
<dbReference type="EMBL" id="JACHXE010000010">
    <property type="protein sequence ID" value="MBB3080850.1"/>
    <property type="molecule type" value="Genomic_DNA"/>
</dbReference>
<evidence type="ECO:0000313" key="3">
    <source>
        <dbReference type="Proteomes" id="UP000572907"/>
    </source>
</evidence>
<comment type="caution">
    <text evidence="2">The sequence shown here is derived from an EMBL/GenBank/DDBJ whole genome shotgun (WGS) entry which is preliminary data.</text>
</comment>
<sequence>MPSATNGGGGHGEEAAAPSPLVHAGVQGRDPRGWLGELEGLEVSLAGVQGKLAQLDAERTRRSTAMDLGIPTFFRDIADRHGNAPLQP</sequence>